<dbReference type="GO" id="GO:0005737">
    <property type="term" value="C:cytoplasm"/>
    <property type="evidence" value="ECO:0007669"/>
    <property type="project" value="TreeGrafter"/>
</dbReference>
<evidence type="ECO:0000256" key="1">
    <source>
        <dbReference type="ARBA" id="ARBA00010105"/>
    </source>
</evidence>
<dbReference type="OrthoDB" id="10265310at2759"/>
<dbReference type="Proteomes" id="UP000000707">
    <property type="component" value="Unassembled WGS sequence"/>
</dbReference>
<dbReference type="GO" id="GO:0005634">
    <property type="term" value="C:nucleus"/>
    <property type="evidence" value="ECO:0007669"/>
    <property type="project" value="TreeGrafter"/>
</dbReference>
<dbReference type="STRING" id="590646.G3BA52"/>
<dbReference type="GO" id="GO:0016787">
    <property type="term" value="F:hydrolase activity"/>
    <property type="evidence" value="ECO:0007669"/>
    <property type="project" value="UniProtKB-KW"/>
</dbReference>
<dbReference type="PANTHER" id="PTHR11215">
    <property type="entry name" value="METAL DEPENDENT HYDROLASE - RELATED"/>
    <property type="match status" value="1"/>
</dbReference>
<dbReference type="HOGENOM" id="CLU_051576_0_0_1"/>
<sequence length="326" mass="37339">MSKICTHSGSFHADESLAVYMLQQLPKYSQYDLIRSRDPKDWEESEIVIDVSGKYDGEKYFDHHQREFFETFPGFSTKLSSAGLIYKHFGQDIIKHKLNLTDSVQDSEIIKGIWEKIYKEFIESIDANDNGISKYDESATASLEPKFVDRSLMLPSIIANLNPQWYNDPTPEDFDKQFLKSSALMGQVFENVLEYHGVSWVKSKAIVEDAIKGRFDVDKSGAIIKLEKYCQWKTHLYNTEKELGIEEAIKFVLYKDSSNSWRISTVSVNSGSFEFRLGIKEKWRGIRDEELSKMVGIEDGIFVHANGFIGGAKSFESALKIARESL</sequence>
<keyword evidence="3" id="KW-1185">Reference proteome</keyword>
<evidence type="ECO:0000313" key="3">
    <source>
        <dbReference type="Proteomes" id="UP000000707"/>
    </source>
</evidence>
<dbReference type="InterPro" id="IPR003226">
    <property type="entry name" value="MYG1_exonuclease"/>
</dbReference>
<dbReference type="RefSeq" id="XP_006688182.1">
    <property type="nucleotide sequence ID" value="XM_006688119.1"/>
</dbReference>
<comment type="similarity">
    <text evidence="1">Belongs to the MYG1 family.</text>
</comment>
<keyword evidence="2" id="KW-0378">Hydrolase</keyword>
<dbReference type="AlphaFoldDB" id="G3BA52"/>
<dbReference type="Pfam" id="PF03690">
    <property type="entry name" value="MYG1_exonuc"/>
    <property type="match status" value="1"/>
</dbReference>
<protein>
    <submittedName>
        <fullName evidence="2">Metal-dependent protein hydrolase</fullName>
    </submittedName>
</protein>
<dbReference type="eggNOG" id="KOG2948">
    <property type="taxonomic scope" value="Eukaryota"/>
</dbReference>
<dbReference type="PANTHER" id="PTHR11215:SF1">
    <property type="entry name" value="MYG1 EXONUCLEASE"/>
    <property type="match status" value="1"/>
</dbReference>
<dbReference type="GeneID" id="18247888"/>
<reference evidence="2 3" key="1">
    <citation type="journal article" date="2011" name="Proc. Natl. Acad. Sci. U.S.A.">
        <title>Comparative genomics of xylose-fermenting fungi for enhanced biofuel production.</title>
        <authorList>
            <person name="Wohlbach D.J."/>
            <person name="Kuo A."/>
            <person name="Sato T.K."/>
            <person name="Potts K.M."/>
            <person name="Salamov A.A."/>
            <person name="LaButti K.M."/>
            <person name="Sun H."/>
            <person name="Clum A."/>
            <person name="Pangilinan J.L."/>
            <person name="Lindquist E.A."/>
            <person name="Lucas S."/>
            <person name="Lapidus A."/>
            <person name="Jin M."/>
            <person name="Gunawan C."/>
            <person name="Balan V."/>
            <person name="Dale B.E."/>
            <person name="Jeffries T.W."/>
            <person name="Zinkel R."/>
            <person name="Barry K.W."/>
            <person name="Grigoriev I.V."/>
            <person name="Gasch A.P."/>
        </authorList>
    </citation>
    <scope>NUCLEOTIDE SEQUENCE [LARGE SCALE GENOMIC DNA]</scope>
    <source>
        <strain evidence="3">ATCC 10573 / BCRC 21748 / CBS 615 / JCM 9827 / NBRC 10315 / NRRL Y-1498 / VKM Y-70</strain>
    </source>
</reference>
<name>G3BA52_CANTC</name>
<organism evidence="3">
    <name type="scientific">Candida tenuis (strain ATCC 10573 / BCRC 21748 / CBS 615 / JCM 9827 / NBRC 10315 / NRRL Y-1498 / VKM Y-70)</name>
    <name type="common">Yeast</name>
    <name type="synonym">Yamadazyma tenuis</name>
    <dbReference type="NCBI Taxonomy" id="590646"/>
    <lineage>
        <taxon>Eukaryota</taxon>
        <taxon>Fungi</taxon>
        <taxon>Dikarya</taxon>
        <taxon>Ascomycota</taxon>
        <taxon>Saccharomycotina</taxon>
        <taxon>Pichiomycetes</taxon>
        <taxon>Debaryomycetaceae</taxon>
        <taxon>Yamadazyma</taxon>
    </lineage>
</organism>
<gene>
    <name evidence="2" type="ORF">CANTEDRAFT_115475</name>
</gene>
<evidence type="ECO:0000313" key="2">
    <source>
        <dbReference type="EMBL" id="EGV62012.1"/>
    </source>
</evidence>
<dbReference type="KEGG" id="cten:18247888"/>
<accession>G3BA52</accession>
<proteinExistence type="inferred from homology"/>
<dbReference type="EMBL" id="GL996527">
    <property type="protein sequence ID" value="EGV62012.1"/>
    <property type="molecule type" value="Genomic_DNA"/>
</dbReference>